<dbReference type="SUPFAM" id="SSF48371">
    <property type="entry name" value="ARM repeat"/>
    <property type="match status" value="1"/>
</dbReference>
<evidence type="ECO:0000256" key="8">
    <source>
        <dbReference type="ARBA" id="ARBA00022679"/>
    </source>
</evidence>
<dbReference type="InterPro" id="IPR016024">
    <property type="entry name" value="ARM-type_fold"/>
</dbReference>
<dbReference type="FunFam" id="3.30.40.10:FF:000038">
    <property type="entry name" value="E3 ubiquitin-protein ligase listerin"/>
    <property type="match status" value="1"/>
</dbReference>
<dbReference type="OrthoDB" id="6108at2759"/>
<comment type="caution">
    <text evidence="17">The sequence shown here is derived from an EMBL/GenBank/DDBJ whole genome shotgun (WGS) entry which is preliminary data.</text>
</comment>
<dbReference type="Pfam" id="PF22958">
    <property type="entry name" value="Ltn1_1st"/>
    <property type="match status" value="1"/>
</dbReference>
<accession>A0A9Q1JVT0</accession>
<dbReference type="CDD" id="cd16491">
    <property type="entry name" value="RING-CH-C4HC3_LTN1"/>
    <property type="match status" value="1"/>
</dbReference>
<dbReference type="Pfam" id="PF22999">
    <property type="entry name" value="LTN1_E3_ligase_6th"/>
    <property type="match status" value="1"/>
</dbReference>
<dbReference type="PANTHER" id="PTHR12389:SF0">
    <property type="entry name" value="E3 UBIQUITIN-PROTEIN LIGASE LISTERIN"/>
    <property type="match status" value="1"/>
</dbReference>
<dbReference type="InterPro" id="IPR013083">
    <property type="entry name" value="Znf_RING/FYVE/PHD"/>
</dbReference>
<evidence type="ECO:0000256" key="9">
    <source>
        <dbReference type="ARBA" id="ARBA00022723"/>
    </source>
</evidence>
<proteinExistence type="inferred from homology"/>
<organism evidence="17 18">
    <name type="scientific">Carnegiea gigantea</name>
    <dbReference type="NCBI Taxonomy" id="171969"/>
    <lineage>
        <taxon>Eukaryota</taxon>
        <taxon>Viridiplantae</taxon>
        <taxon>Streptophyta</taxon>
        <taxon>Embryophyta</taxon>
        <taxon>Tracheophyta</taxon>
        <taxon>Spermatophyta</taxon>
        <taxon>Magnoliopsida</taxon>
        <taxon>eudicotyledons</taxon>
        <taxon>Gunneridae</taxon>
        <taxon>Pentapetalae</taxon>
        <taxon>Caryophyllales</taxon>
        <taxon>Cactineae</taxon>
        <taxon>Cactaceae</taxon>
        <taxon>Cactoideae</taxon>
        <taxon>Echinocereeae</taxon>
        <taxon>Carnegiea</taxon>
    </lineage>
</organism>
<keyword evidence="9 15" id="KW-0479">Metal-binding</keyword>
<keyword evidence="8 15" id="KW-0808">Transferase</keyword>
<dbReference type="GO" id="GO:0008270">
    <property type="term" value="F:zinc ion binding"/>
    <property type="evidence" value="ECO:0007669"/>
    <property type="project" value="UniProtKB-KW"/>
</dbReference>
<evidence type="ECO:0000256" key="14">
    <source>
        <dbReference type="PROSITE-ProRule" id="PRU00175"/>
    </source>
</evidence>
<evidence type="ECO:0000256" key="5">
    <source>
        <dbReference type="ARBA" id="ARBA00012483"/>
    </source>
</evidence>
<evidence type="ECO:0000313" key="18">
    <source>
        <dbReference type="Proteomes" id="UP001153076"/>
    </source>
</evidence>
<gene>
    <name evidence="17" type="ORF">Cgig2_006475</name>
</gene>
<name>A0A9Q1JVT0_9CARY</name>
<dbReference type="PROSITE" id="PS50089">
    <property type="entry name" value="ZF_RING_2"/>
    <property type="match status" value="1"/>
</dbReference>
<dbReference type="GO" id="GO:0043023">
    <property type="term" value="F:ribosomal large subunit binding"/>
    <property type="evidence" value="ECO:0007669"/>
    <property type="project" value="TreeGrafter"/>
</dbReference>
<sequence>MWNSWFLAAFPTQEKRLDALMFCLPEIFVYLEDNLKLTPQSMSDLAAASDELAEMHQRVISSSLLALATLLDALVGMNSERLDIEGSNAERKHVKVRAMAASSAKSLLVAHRHFLDFLRSESPVIRSATYSALRSSIKNIPEVFSEGDVKDLSTAVLGAFQEKDPACHTALWETMLLFSKTFPTSWSYVNFQKTVSNRFWQFLRNGCYGSQQLSYPALVLFLDSLPTHVIERKEFFSDFFQNFWAGRNASHPSKADRMAFYLALKECFLWCITNASRHWNDADKNYHFRMSLVDDILVKILWHNFLFNIEIRHEDIVPSGPEEATRMLTKNSLEIKGEELLDLGHCMINILSAMFTLDGQLLIPFCEAFQNNCLETFQQTEDVGGASGNLVRVMMFLTLVEKFAVLKAESWPLDYLVGPMVERSFPLIMSHESPASAKFLSVIVSTFGPRKVIPRFVPSEGSPGGTPTCRDDSEVHSFLKVFEGTFVSWCFSGSEGSVDTRLDLLLALLDDECFNQQWNMIISYATNKPGTLHMRRLATLIKKARYMKKQKSKLDDNQLSQLEHWQHKLLDSIAVSIMQTGPSFMDSGTQFLRAVLGGSTEDDVLSFLSENAVIEIFKEAFRNLLAFVMQSPFDCVRSVCPLAWALTNSSTSATKVSVDVAKMAYFSLEVLGGSLFSLKSYCEESELLPDIAALIFIIDWECIISTASRTEFNNHSMDEIIARQEFGKTMQNFRVQVGREFWRNLPAQFRMALGSRLIQFIRSAIFEQGAFDAGMIASLCCKWVVDVIECLCVNQLEEQKLINLLLSRNAFWPLWVIPGDSADKGNHTLKFQHVPANCISWNHEFAALVDKLILERGVDRVLGDCDEHTLVAESRPDVELVNSGSNISRAWVAAEMLCSWEWPGGSSLGTLLPSLSSYSKTAICSDQISLFDSIVNILLEGALICGGNGQLTFFNIWPLSNKDLDDIKEPFLRALVSVLLTLRNDSVWNQEKAIALSELLVNKLYVGQETDMNCLRILSPLMFVLSQWLYQNKECSNLDEDTSANSFRQTIVKDWLEKSLTFPSLVSWTSGEDKEEWFQLALSCYPISTTKDVGKLKLNPSSLERKLLLDLFHKQRLDANMSAVTNKLRVVPLLLSRLMVIVVACCWEEFDEDDWKFVLSQLRCWIELVVTIMEEAAESLDLETGDESPDCLELTVSKLEKIMMNLDPSIMNVATNALYAFSSVLEIVYSHQLNKSESLMVLETEICCHTIDQIQEGILRIFLSAGVAEAISSSLSCETLSILSGSYHVYPEFWNLIASTTADSSLHAREQTFNAVKLWGLRKDAIGSLMAILFSSKPVSALQLASFVLLTSAPFSNHAVMVENGSDSSNGSSTVDERPTNLDLCVDSSPIREEIHCLVQQLPIQILHMDLEEQQRHIPLELCANQGLKKKDTELPPELADIATAATRSIRTGSVLFAVESLWPVGPEKLALLGAAIFGLMLRVLPAYVRVWFSDLRDRAASSAIESFTKRWCSPQLVSDELSQIKKSDFADECFTVSVSKSANEVIATYTKDDTGMDLVIRLPASYPLRPVDVECTRSLGISEVKQRKWLLSMMAFVRNQNGALAEAIRIWKSNFDKEFEGVEECPICYSVIHTTNHSLPRLACKTCKHKFHAACLYKWFSTSHKSTCPLCQSPF</sequence>
<evidence type="ECO:0000256" key="12">
    <source>
        <dbReference type="ARBA" id="ARBA00022786"/>
    </source>
</evidence>
<evidence type="ECO:0000256" key="15">
    <source>
        <dbReference type="RuleBase" id="RU367090"/>
    </source>
</evidence>
<comment type="subcellular location">
    <subcellularLocation>
        <location evidence="2">Cytoplasm</location>
        <location evidence="2">Cytosol</location>
    </subcellularLocation>
</comment>
<dbReference type="GO" id="GO:1990116">
    <property type="term" value="P:ribosome-associated ubiquitin-dependent protein catabolic process"/>
    <property type="evidence" value="ECO:0007669"/>
    <property type="project" value="UniProtKB-UniRule"/>
</dbReference>
<evidence type="ECO:0000256" key="1">
    <source>
        <dbReference type="ARBA" id="ARBA00000900"/>
    </source>
</evidence>
<evidence type="ECO:0000256" key="4">
    <source>
        <dbReference type="ARBA" id="ARBA00007997"/>
    </source>
</evidence>
<keyword evidence="7" id="KW-0963">Cytoplasm</keyword>
<dbReference type="InterPro" id="IPR039804">
    <property type="entry name" value="RING-CH-C4HC3_LTN1"/>
</dbReference>
<keyword evidence="11 14" id="KW-0863">Zinc-finger</keyword>
<evidence type="ECO:0000256" key="13">
    <source>
        <dbReference type="ARBA" id="ARBA00022833"/>
    </source>
</evidence>
<dbReference type="InterPro" id="IPR039795">
    <property type="entry name" value="LTN1/Rkr1"/>
</dbReference>
<protein>
    <recommendedName>
        <fullName evidence="6 15">E3 ubiquitin-protein ligase listerin</fullName>
        <ecNumber evidence="5 15">2.3.2.27</ecNumber>
    </recommendedName>
    <alternativeName>
        <fullName evidence="15">RING-type E3 ubiquitin transferase listerin</fullName>
    </alternativeName>
</protein>
<evidence type="ECO:0000256" key="7">
    <source>
        <dbReference type="ARBA" id="ARBA00022490"/>
    </source>
</evidence>
<evidence type="ECO:0000256" key="10">
    <source>
        <dbReference type="ARBA" id="ARBA00022737"/>
    </source>
</evidence>
<dbReference type="GO" id="GO:0061630">
    <property type="term" value="F:ubiquitin protein ligase activity"/>
    <property type="evidence" value="ECO:0007669"/>
    <property type="project" value="UniProtKB-UniRule"/>
</dbReference>
<dbReference type="Pfam" id="PF13639">
    <property type="entry name" value="zf-RING_2"/>
    <property type="match status" value="1"/>
</dbReference>
<evidence type="ECO:0000256" key="6">
    <source>
        <dbReference type="ARBA" id="ARBA00017157"/>
    </source>
</evidence>
<comment type="pathway">
    <text evidence="3 15">Protein modification; protein ubiquitination.</text>
</comment>
<comment type="function">
    <text evidence="15">E3 ubiquitin-protein ligase. Component of the ribosome quality control complex (RQC), a ribosome-associated complex that mediates ubiquitination and extraction of incompletely synthesized nascent chains for proteasomal degradation.</text>
</comment>
<dbReference type="InterPro" id="IPR011016">
    <property type="entry name" value="Znf_RING-CH"/>
</dbReference>
<reference evidence="17" key="1">
    <citation type="submission" date="2022-04" db="EMBL/GenBank/DDBJ databases">
        <title>Carnegiea gigantea Genome sequencing and assembly v2.</title>
        <authorList>
            <person name="Copetti D."/>
            <person name="Sanderson M.J."/>
            <person name="Burquez A."/>
            <person name="Wojciechowski M.F."/>
        </authorList>
    </citation>
    <scope>NUCLEOTIDE SEQUENCE</scope>
    <source>
        <strain evidence="17">SGP5-SGP5p</strain>
        <tissue evidence="17">Aerial part</tissue>
    </source>
</reference>
<comment type="similarity">
    <text evidence="4 15">Belongs to the LTN1 family.</text>
</comment>
<dbReference type="InterPro" id="IPR054476">
    <property type="entry name" value="Ltn1_N"/>
</dbReference>
<dbReference type="GO" id="GO:0072344">
    <property type="term" value="P:rescue of stalled ribosome"/>
    <property type="evidence" value="ECO:0007669"/>
    <property type="project" value="UniProtKB-UniRule"/>
</dbReference>
<dbReference type="Proteomes" id="UP001153076">
    <property type="component" value="Unassembled WGS sequence"/>
</dbReference>
<dbReference type="GO" id="GO:0005829">
    <property type="term" value="C:cytosol"/>
    <property type="evidence" value="ECO:0007669"/>
    <property type="project" value="UniProtKB-SubCell"/>
</dbReference>
<feature type="domain" description="RING-type" evidence="16">
    <location>
        <begin position="1626"/>
        <end position="1673"/>
    </location>
</feature>
<dbReference type="PANTHER" id="PTHR12389">
    <property type="entry name" value="ZINC FINGER PROTEIN 294"/>
    <property type="match status" value="1"/>
</dbReference>
<dbReference type="InterPro" id="IPR054478">
    <property type="entry name" value="LTN1_UBC"/>
</dbReference>
<keyword evidence="18" id="KW-1185">Reference proteome</keyword>
<evidence type="ECO:0000256" key="2">
    <source>
        <dbReference type="ARBA" id="ARBA00004514"/>
    </source>
</evidence>
<keyword evidence="12 15" id="KW-0833">Ubl conjugation pathway</keyword>
<comment type="subunit">
    <text evidence="15">Component of the ribosome quality control complex (RQC).</text>
</comment>
<evidence type="ECO:0000259" key="16">
    <source>
        <dbReference type="PROSITE" id="PS50089"/>
    </source>
</evidence>
<evidence type="ECO:0000256" key="11">
    <source>
        <dbReference type="ARBA" id="ARBA00022771"/>
    </source>
</evidence>
<evidence type="ECO:0000313" key="17">
    <source>
        <dbReference type="EMBL" id="KAJ8431978.1"/>
    </source>
</evidence>
<dbReference type="GO" id="GO:1990112">
    <property type="term" value="C:RQC complex"/>
    <property type="evidence" value="ECO:0007669"/>
    <property type="project" value="UniProtKB-UniRule"/>
</dbReference>
<dbReference type="Pfam" id="PF23009">
    <property type="entry name" value="UBC_like"/>
    <property type="match status" value="1"/>
</dbReference>
<evidence type="ECO:0000256" key="3">
    <source>
        <dbReference type="ARBA" id="ARBA00004906"/>
    </source>
</evidence>
<keyword evidence="10" id="KW-0677">Repeat</keyword>
<dbReference type="SUPFAM" id="SSF57850">
    <property type="entry name" value="RING/U-box"/>
    <property type="match status" value="1"/>
</dbReference>
<dbReference type="SMART" id="SM00744">
    <property type="entry name" value="RINGv"/>
    <property type="match status" value="1"/>
</dbReference>
<comment type="catalytic activity">
    <reaction evidence="1 15">
        <text>S-ubiquitinyl-[E2 ubiquitin-conjugating enzyme]-L-cysteine + [acceptor protein]-L-lysine = [E2 ubiquitin-conjugating enzyme]-L-cysteine + N(6)-ubiquitinyl-[acceptor protein]-L-lysine.</text>
        <dbReference type="EC" id="2.3.2.27"/>
    </reaction>
</comment>
<dbReference type="Gene3D" id="3.30.40.10">
    <property type="entry name" value="Zinc/RING finger domain, C3HC4 (zinc finger)"/>
    <property type="match status" value="1"/>
</dbReference>
<dbReference type="EC" id="2.3.2.27" evidence="5 15"/>
<dbReference type="SMART" id="SM00184">
    <property type="entry name" value="RING"/>
    <property type="match status" value="1"/>
</dbReference>
<dbReference type="InterPro" id="IPR054477">
    <property type="entry name" value="LTN1_E3_ligase_6th"/>
</dbReference>
<dbReference type="InterPro" id="IPR001841">
    <property type="entry name" value="Znf_RING"/>
</dbReference>
<dbReference type="EMBL" id="JAKOGI010000648">
    <property type="protein sequence ID" value="KAJ8431978.1"/>
    <property type="molecule type" value="Genomic_DNA"/>
</dbReference>
<keyword evidence="13 15" id="KW-0862">Zinc</keyword>